<dbReference type="PANTHER" id="PTHR24094:SF15">
    <property type="entry name" value="AMP-DEPENDENT SYNTHETASE_LIGASE DOMAIN-CONTAINING PROTEIN-RELATED"/>
    <property type="match status" value="1"/>
</dbReference>
<dbReference type="PANTHER" id="PTHR24094">
    <property type="entry name" value="SECRETED PROTEIN"/>
    <property type="match status" value="1"/>
</dbReference>
<keyword evidence="3" id="KW-0378">Hydrolase</keyword>
<feature type="domain" description="GmrSD restriction endonucleases C-terminal" evidence="2">
    <location>
        <begin position="102"/>
        <end position="207"/>
    </location>
</feature>
<evidence type="ECO:0000256" key="1">
    <source>
        <dbReference type="SAM" id="SignalP"/>
    </source>
</evidence>
<dbReference type="Proteomes" id="UP001500221">
    <property type="component" value="Unassembled WGS sequence"/>
</dbReference>
<dbReference type="EMBL" id="BAABKG010000002">
    <property type="protein sequence ID" value="GAA5145974.1"/>
    <property type="molecule type" value="Genomic_DNA"/>
</dbReference>
<dbReference type="GO" id="GO:0004519">
    <property type="term" value="F:endonuclease activity"/>
    <property type="evidence" value="ECO:0007669"/>
    <property type="project" value="UniProtKB-KW"/>
</dbReference>
<dbReference type="RefSeq" id="WP_345456712.1">
    <property type="nucleotide sequence ID" value="NZ_BAABKG010000002.1"/>
</dbReference>
<proteinExistence type="predicted"/>
<evidence type="ECO:0000259" key="2">
    <source>
        <dbReference type="Pfam" id="PF07510"/>
    </source>
</evidence>
<reference evidence="4" key="1">
    <citation type="journal article" date="2019" name="Int. J. Syst. Evol. Microbiol.">
        <title>The Global Catalogue of Microorganisms (GCM) 10K type strain sequencing project: providing services to taxonomists for standard genome sequencing and annotation.</title>
        <authorList>
            <consortium name="The Broad Institute Genomics Platform"/>
            <consortium name="The Broad Institute Genome Sequencing Center for Infectious Disease"/>
            <person name="Wu L."/>
            <person name="Ma J."/>
        </authorList>
    </citation>
    <scope>NUCLEOTIDE SEQUENCE [LARGE SCALE GENOMIC DNA]</scope>
    <source>
        <strain evidence="4">JCM 18459</strain>
    </source>
</reference>
<keyword evidence="3" id="KW-0540">Nuclease</keyword>
<comment type="caution">
    <text evidence="3">The sequence shown here is derived from an EMBL/GenBank/DDBJ whole genome shotgun (WGS) entry which is preliminary data.</text>
</comment>
<protein>
    <submittedName>
        <fullName evidence="3">HNH endonuclease family protein</fullName>
    </submittedName>
</protein>
<dbReference type="InterPro" id="IPR011089">
    <property type="entry name" value="GmrSD_C"/>
</dbReference>
<feature type="signal peptide" evidence="1">
    <location>
        <begin position="1"/>
        <end position="35"/>
    </location>
</feature>
<keyword evidence="4" id="KW-1185">Reference proteome</keyword>
<keyword evidence="1" id="KW-0732">Signal</keyword>
<evidence type="ECO:0000313" key="3">
    <source>
        <dbReference type="EMBL" id="GAA5145974.1"/>
    </source>
</evidence>
<accession>A0ABP9PG96</accession>
<gene>
    <name evidence="3" type="ORF">GCM10023340_16190</name>
</gene>
<feature type="chain" id="PRO_5045235814" evidence="1">
    <location>
        <begin position="36"/>
        <end position="224"/>
    </location>
</feature>
<keyword evidence="3" id="KW-0255">Endonuclease</keyword>
<dbReference type="Pfam" id="PF07510">
    <property type="entry name" value="GmrSD_C"/>
    <property type="match status" value="1"/>
</dbReference>
<sequence>MTARSPLVRRVATTLTATVVTAGLALGVDVAPAHAEQYSAPLATAVSDLPVATESRTGYDRDLFNHWVDADGDGCDTRDEVLISEADDAPTVGSGCSLSGGRWYSYYDGVSQTSASDLDIDHMVPLAEAWDSGASGWSAATREAYANDLGDHRSLVGVTAAENRSKGDQDVAEWLPPQQQCRYLAEFVAVKLRWRLSVDSAEKSAMTSLAPSCSSTTITVTRAR</sequence>
<evidence type="ECO:0000313" key="4">
    <source>
        <dbReference type="Proteomes" id="UP001500221"/>
    </source>
</evidence>
<organism evidence="3 4">
    <name type="scientific">Nocardioides marinquilinus</name>
    <dbReference type="NCBI Taxonomy" id="1210400"/>
    <lineage>
        <taxon>Bacteria</taxon>
        <taxon>Bacillati</taxon>
        <taxon>Actinomycetota</taxon>
        <taxon>Actinomycetes</taxon>
        <taxon>Propionibacteriales</taxon>
        <taxon>Nocardioidaceae</taxon>
        <taxon>Nocardioides</taxon>
    </lineage>
</organism>
<name>A0ABP9PG96_9ACTN</name>